<dbReference type="InterPro" id="IPR051781">
    <property type="entry name" value="Metallo-dep_Hydrolase"/>
</dbReference>
<dbReference type="EMBL" id="BMJC01000005">
    <property type="protein sequence ID" value="GGB19417.1"/>
    <property type="molecule type" value="Genomic_DNA"/>
</dbReference>
<dbReference type="InterPro" id="IPR011059">
    <property type="entry name" value="Metal-dep_hydrolase_composite"/>
</dbReference>
<keyword evidence="3" id="KW-1185">Reference proteome</keyword>
<dbReference type="SUPFAM" id="SSF51556">
    <property type="entry name" value="Metallo-dependent hydrolases"/>
    <property type="match status" value="1"/>
</dbReference>
<sequence>MEESVVYSSMKKLLLIPTLFWACFVFSQKTIIYCGRLIDPKAGEVLTEMSVIVAGNSIVEVKKGYIAAAAGDKTIDLKNRTVMPGLIDSHVHLESEFGQNAQLKRFTDGTADIAFQSTVYAKTTLMAGFTTVRDVGGTGVNIALRNAIRRGIVVGPHMLTAGKIISSTGGHGDPTHGYRDGLYTEPSFTETVVDGKDACIKAVRQMYKEGADLIKITASGGVLSLEKDGSGAQFSDEELRAIVATAKDYGMAVAAHAHGAEAIKRAIRAGVTSIEHGTFMDDEGMALMKQYGTWYVPTIIAGKSVADSAKKPGFFPPVIAGKALAIGPTLQATFGKAYKAGVKIAFGTDAGVYAHGKNWMEFVYMTEAGMPALEAIKCATVNASELLGLSDKTGTIEPGKWADIIAVEGDPTKDIHAMGQVRFVMKEGVVYKNE</sequence>
<dbReference type="SUPFAM" id="SSF51338">
    <property type="entry name" value="Composite domain of metallo-dependent hydrolases"/>
    <property type="match status" value="1"/>
</dbReference>
<dbReference type="Pfam" id="PF01979">
    <property type="entry name" value="Amidohydro_1"/>
    <property type="match status" value="1"/>
</dbReference>
<gene>
    <name evidence="2" type="ORF">GCM10011511_48920</name>
</gene>
<dbReference type="Proteomes" id="UP000607559">
    <property type="component" value="Unassembled WGS sequence"/>
</dbReference>
<dbReference type="CDD" id="cd01299">
    <property type="entry name" value="Met_dep_hydrolase_A"/>
    <property type="match status" value="1"/>
</dbReference>
<dbReference type="InterPro" id="IPR032466">
    <property type="entry name" value="Metal_Hydrolase"/>
</dbReference>
<protein>
    <submittedName>
        <fullName evidence="2">Xaa-Pro dipeptidase</fullName>
    </submittedName>
</protein>
<evidence type="ECO:0000313" key="2">
    <source>
        <dbReference type="EMBL" id="GGB19417.1"/>
    </source>
</evidence>
<accession>A0A8J2UHT0</accession>
<dbReference type="GO" id="GO:0016810">
    <property type="term" value="F:hydrolase activity, acting on carbon-nitrogen (but not peptide) bonds"/>
    <property type="evidence" value="ECO:0007669"/>
    <property type="project" value="InterPro"/>
</dbReference>
<dbReference type="Gene3D" id="3.20.20.140">
    <property type="entry name" value="Metal-dependent hydrolases"/>
    <property type="match status" value="1"/>
</dbReference>
<dbReference type="InterPro" id="IPR006680">
    <property type="entry name" value="Amidohydro-rel"/>
</dbReference>
<reference evidence="2" key="2">
    <citation type="submission" date="2020-09" db="EMBL/GenBank/DDBJ databases">
        <authorList>
            <person name="Sun Q."/>
            <person name="Zhou Y."/>
        </authorList>
    </citation>
    <scope>NUCLEOTIDE SEQUENCE</scope>
    <source>
        <strain evidence="2">CGMCC 1.15448</strain>
    </source>
</reference>
<dbReference type="PANTHER" id="PTHR43135">
    <property type="entry name" value="ALPHA-D-RIBOSE 1-METHYLPHOSPHONATE 5-TRIPHOSPHATE DIPHOSPHATASE"/>
    <property type="match status" value="1"/>
</dbReference>
<dbReference type="PANTHER" id="PTHR43135:SF3">
    <property type="entry name" value="ALPHA-D-RIBOSE 1-METHYLPHOSPHONATE 5-TRIPHOSPHATE DIPHOSPHATASE"/>
    <property type="match status" value="1"/>
</dbReference>
<reference evidence="2" key="1">
    <citation type="journal article" date="2014" name="Int. J. Syst. Evol. Microbiol.">
        <title>Complete genome sequence of Corynebacterium casei LMG S-19264T (=DSM 44701T), isolated from a smear-ripened cheese.</title>
        <authorList>
            <consortium name="US DOE Joint Genome Institute (JGI-PGF)"/>
            <person name="Walter F."/>
            <person name="Albersmeier A."/>
            <person name="Kalinowski J."/>
            <person name="Ruckert C."/>
        </authorList>
    </citation>
    <scope>NUCLEOTIDE SEQUENCE</scope>
    <source>
        <strain evidence="2">CGMCC 1.15448</strain>
    </source>
</reference>
<proteinExistence type="predicted"/>
<evidence type="ECO:0000313" key="3">
    <source>
        <dbReference type="Proteomes" id="UP000607559"/>
    </source>
</evidence>
<dbReference type="InterPro" id="IPR057744">
    <property type="entry name" value="OTAase-like"/>
</dbReference>
<dbReference type="AlphaFoldDB" id="A0A8J2UHT0"/>
<feature type="domain" description="Amidohydrolase-related" evidence="1">
    <location>
        <begin position="81"/>
        <end position="429"/>
    </location>
</feature>
<evidence type="ECO:0000259" key="1">
    <source>
        <dbReference type="Pfam" id="PF01979"/>
    </source>
</evidence>
<name>A0A8J2UHT0_9BACT</name>
<comment type="caution">
    <text evidence="2">The sequence shown here is derived from an EMBL/GenBank/DDBJ whole genome shotgun (WGS) entry which is preliminary data.</text>
</comment>
<dbReference type="Gene3D" id="2.30.40.10">
    <property type="entry name" value="Urease, subunit C, domain 1"/>
    <property type="match status" value="1"/>
</dbReference>
<organism evidence="2 3">
    <name type="scientific">Puia dinghuensis</name>
    <dbReference type="NCBI Taxonomy" id="1792502"/>
    <lineage>
        <taxon>Bacteria</taxon>
        <taxon>Pseudomonadati</taxon>
        <taxon>Bacteroidota</taxon>
        <taxon>Chitinophagia</taxon>
        <taxon>Chitinophagales</taxon>
        <taxon>Chitinophagaceae</taxon>
        <taxon>Puia</taxon>
    </lineage>
</organism>